<gene>
    <name evidence="1" type="ORF">EHQ30_05130</name>
</gene>
<evidence type="ECO:0000313" key="2">
    <source>
        <dbReference type="Proteomes" id="UP000297891"/>
    </source>
</evidence>
<name>A0A2M9Y6C0_9LEPT</name>
<proteinExistence type="predicted"/>
<organism evidence="1 2">
    <name type="scientific">Leptospira brenneri</name>
    <dbReference type="NCBI Taxonomy" id="2023182"/>
    <lineage>
        <taxon>Bacteria</taxon>
        <taxon>Pseudomonadati</taxon>
        <taxon>Spirochaetota</taxon>
        <taxon>Spirochaetia</taxon>
        <taxon>Leptospirales</taxon>
        <taxon>Leptospiraceae</taxon>
        <taxon>Leptospira</taxon>
    </lineage>
</organism>
<dbReference type="InterPro" id="IPR012545">
    <property type="entry name" value="DUF1697"/>
</dbReference>
<evidence type="ECO:0000313" key="1">
    <source>
        <dbReference type="EMBL" id="TGK96012.1"/>
    </source>
</evidence>
<dbReference type="RefSeq" id="WP_100789032.1">
    <property type="nucleotide sequence ID" value="NZ_NPDQ01000001.1"/>
</dbReference>
<dbReference type="EMBL" id="RQFP01000001">
    <property type="protein sequence ID" value="TGK96012.1"/>
    <property type="molecule type" value="Genomic_DNA"/>
</dbReference>
<dbReference type="OrthoDB" id="9806494at2"/>
<dbReference type="PANTHER" id="PTHR36439">
    <property type="entry name" value="BLL4334 PROTEIN"/>
    <property type="match status" value="1"/>
</dbReference>
<sequence length="176" mass="20517">MKYIALFRGINVGGNRKVEMKKLKILFESLGFTEVFTYINSGNIIFESEFDTKKVFSKIQTCLEKNFDFEIPTLLKTEKEMKKIAAMIPEEWQNDDNQKTDVAYLFAEADSKKIIEDLPLKKEFLEILYCKGALIWNIKRENVNKSQLAKLISHKLYQSMTIRNVNTARFLAGEKK</sequence>
<dbReference type="SUPFAM" id="SSF160379">
    <property type="entry name" value="SP0830-like"/>
    <property type="match status" value="1"/>
</dbReference>
<dbReference type="PANTHER" id="PTHR36439:SF1">
    <property type="entry name" value="DUF1697 DOMAIN-CONTAINING PROTEIN"/>
    <property type="match status" value="1"/>
</dbReference>
<reference evidence="1" key="1">
    <citation type="journal article" date="2019" name="PLoS Negl. Trop. Dis.">
        <title>Revisiting the worldwide diversity of Leptospira species in the environment.</title>
        <authorList>
            <person name="Vincent A.T."/>
            <person name="Schiettekatte O."/>
            <person name="Bourhy P."/>
            <person name="Veyrier F.J."/>
            <person name="Picardeau M."/>
        </authorList>
    </citation>
    <scope>NUCLEOTIDE SEQUENCE [LARGE SCALE GENOMIC DNA]</scope>
    <source>
        <strain evidence="1">201800277</strain>
    </source>
</reference>
<keyword evidence="2" id="KW-1185">Reference proteome</keyword>
<accession>A0A2M9Y6C0</accession>
<dbReference type="PIRSF" id="PIRSF008502">
    <property type="entry name" value="UCP008502"/>
    <property type="match status" value="1"/>
</dbReference>
<dbReference type="Proteomes" id="UP000297891">
    <property type="component" value="Unassembled WGS sequence"/>
</dbReference>
<protein>
    <submittedName>
        <fullName evidence="1">DUF1697 domain-containing protein</fullName>
    </submittedName>
</protein>
<dbReference type="Pfam" id="PF08002">
    <property type="entry name" value="DUF1697"/>
    <property type="match status" value="1"/>
</dbReference>
<dbReference type="AlphaFoldDB" id="A0A2M9Y6C0"/>
<comment type="caution">
    <text evidence="1">The sequence shown here is derived from an EMBL/GenBank/DDBJ whole genome shotgun (WGS) entry which is preliminary data.</text>
</comment>
<dbReference type="Gene3D" id="3.30.70.1260">
    <property type="entry name" value="bacterial protein sp0830 like"/>
    <property type="match status" value="1"/>
</dbReference>
<dbReference type="Gene3D" id="3.30.70.1280">
    <property type="entry name" value="SP0830-like domains"/>
    <property type="match status" value="1"/>
</dbReference>